<name>A0A0R2CS41_9LACO</name>
<evidence type="ECO:0000313" key="2">
    <source>
        <dbReference type="Proteomes" id="UP000051256"/>
    </source>
</evidence>
<accession>A0A0R2CS41</accession>
<keyword evidence="2" id="KW-1185">Reference proteome</keyword>
<comment type="caution">
    <text evidence="1">The sequence shown here is derived from an EMBL/GenBank/DDBJ whole genome shotgun (WGS) entry which is preliminary data.</text>
</comment>
<gene>
    <name evidence="1" type="ORF">FC56_GL001565</name>
</gene>
<sequence length="67" mass="7533">MYTDGGEPAEISYASAKDFVANQQLEVPDLEDYYVVVDATINGKPIELEDKTILGLYNFLESQERSE</sequence>
<dbReference type="AlphaFoldDB" id="A0A0R2CS41"/>
<dbReference type="PATRIC" id="fig|1423802.4.peg.1586"/>
<protein>
    <submittedName>
        <fullName evidence="1">Uncharacterized protein</fullName>
    </submittedName>
</protein>
<evidence type="ECO:0000313" key="1">
    <source>
        <dbReference type="EMBL" id="KRM94606.1"/>
    </source>
</evidence>
<reference evidence="1 2" key="1">
    <citation type="journal article" date="2015" name="Genome Announc.">
        <title>Expanding the biotechnology potential of lactobacilli through comparative genomics of 213 strains and associated genera.</title>
        <authorList>
            <person name="Sun Z."/>
            <person name="Harris H.M."/>
            <person name="McCann A."/>
            <person name="Guo C."/>
            <person name="Argimon S."/>
            <person name="Zhang W."/>
            <person name="Yang X."/>
            <person name="Jeffery I.B."/>
            <person name="Cooney J.C."/>
            <person name="Kagawa T.F."/>
            <person name="Liu W."/>
            <person name="Song Y."/>
            <person name="Salvetti E."/>
            <person name="Wrobel A."/>
            <person name="Rasinkangas P."/>
            <person name="Parkhill J."/>
            <person name="Rea M.C."/>
            <person name="O'Sullivan O."/>
            <person name="Ritari J."/>
            <person name="Douillard F.P."/>
            <person name="Paul Ross R."/>
            <person name="Yang R."/>
            <person name="Briner A.E."/>
            <person name="Felis G.E."/>
            <person name="de Vos W.M."/>
            <person name="Barrangou R."/>
            <person name="Klaenhammer T.R."/>
            <person name="Caufield P.W."/>
            <person name="Cui Y."/>
            <person name="Zhang H."/>
            <person name="O'Toole P.W."/>
        </authorList>
    </citation>
    <scope>NUCLEOTIDE SEQUENCE [LARGE SCALE GENOMIC DNA]</scope>
    <source>
        <strain evidence="1 2">DSM 24302</strain>
    </source>
</reference>
<organism evidence="1 2">
    <name type="scientific">Lentilactobacillus senioris DSM 24302 = JCM 17472</name>
    <dbReference type="NCBI Taxonomy" id="1423802"/>
    <lineage>
        <taxon>Bacteria</taxon>
        <taxon>Bacillati</taxon>
        <taxon>Bacillota</taxon>
        <taxon>Bacilli</taxon>
        <taxon>Lactobacillales</taxon>
        <taxon>Lactobacillaceae</taxon>
        <taxon>Lentilactobacillus</taxon>
    </lineage>
</organism>
<dbReference type="Proteomes" id="UP000051256">
    <property type="component" value="Unassembled WGS sequence"/>
</dbReference>
<dbReference type="EMBL" id="AYZR01000004">
    <property type="protein sequence ID" value="KRM94606.1"/>
    <property type="molecule type" value="Genomic_DNA"/>
</dbReference>
<dbReference type="Gene3D" id="3.30.1490.390">
    <property type="match status" value="1"/>
</dbReference>
<proteinExistence type="predicted"/>